<evidence type="ECO:0000256" key="11">
    <source>
        <dbReference type="SAM" id="SignalP"/>
    </source>
</evidence>
<evidence type="ECO:0000256" key="2">
    <source>
        <dbReference type="ARBA" id="ARBA00011233"/>
    </source>
</evidence>
<dbReference type="EMBL" id="JAODYH010000004">
    <property type="protein sequence ID" value="MCT9810947.1"/>
    <property type="molecule type" value="Genomic_DNA"/>
</dbReference>
<evidence type="ECO:0000256" key="10">
    <source>
        <dbReference type="ARBA" id="ARBA00023237"/>
    </source>
</evidence>
<keyword evidence="3" id="KW-0813">Transport</keyword>
<dbReference type="CDD" id="cd00342">
    <property type="entry name" value="gram_neg_porins"/>
    <property type="match status" value="1"/>
</dbReference>
<evidence type="ECO:0000256" key="5">
    <source>
        <dbReference type="ARBA" id="ARBA00022692"/>
    </source>
</evidence>
<keyword evidence="6 11" id="KW-0732">Signal</keyword>
<dbReference type="PRINTS" id="PR00184">
    <property type="entry name" value="NEISSPPORIN"/>
</dbReference>
<dbReference type="InterPro" id="IPR050298">
    <property type="entry name" value="Gram-neg_bact_OMP"/>
</dbReference>
<feature type="domain" description="Porin" evidence="12">
    <location>
        <begin position="11"/>
        <end position="325"/>
    </location>
</feature>
<protein>
    <submittedName>
        <fullName evidence="13">Porin</fullName>
    </submittedName>
</protein>
<feature type="signal peptide" evidence="11">
    <location>
        <begin position="1"/>
        <end position="24"/>
    </location>
</feature>
<keyword evidence="5" id="KW-0812">Transmembrane</keyword>
<dbReference type="InterPro" id="IPR023614">
    <property type="entry name" value="Porin_dom_sf"/>
</dbReference>
<dbReference type="Gene3D" id="2.40.160.10">
    <property type="entry name" value="Porin"/>
    <property type="match status" value="1"/>
</dbReference>
<evidence type="ECO:0000313" key="13">
    <source>
        <dbReference type="EMBL" id="MCT9810947.1"/>
    </source>
</evidence>
<comment type="subunit">
    <text evidence="2">Homotrimer.</text>
</comment>
<evidence type="ECO:0000256" key="4">
    <source>
        <dbReference type="ARBA" id="ARBA00022452"/>
    </source>
</evidence>
<name>A0ABT2PNW6_9BURK</name>
<evidence type="ECO:0000256" key="3">
    <source>
        <dbReference type="ARBA" id="ARBA00022448"/>
    </source>
</evidence>
<dbReference type="Proteomes" id="UP001525968">
    <property type="component" value="Unassembled WGS sequence"/>
</dbReference>
<accession>A0ABT2PNW6</accession>
<dbReference type="PANTHER" id="PTHR34501">
    <property type="entry name" value="PROTEIN YDDL-RELATED"/>
    <property type="match status" value="1"/>
</dbReference>
<evidence type="ECO:0000256" key="9">
    <source>
        <dbReference type="ARBA" id="ARBA00023136"/>
    </source>
</evidence>
<evidence type="ECO:0000256" key="8">
    <source>
        <dbReference type="ARBA" id="ARBA00023114"/>
    </source>
</evidence>
<keyword evidence="7" id="KW-0406">Ion transport</keyword>
<evidence type="ECO:0000259" key="12">
    <source>
        <dbReference type="Pfam" id="PF13609"/>
    </source>
</evidence>
<dbReference type="InterPro" id="IPR002299">
    <property type="entry name" value="Porin_Neis"/>
</dbReference>
<evidence type="ECO:0000313" key="14">
    <source>
        <dbReference type="Proteomes" id="UP001525968"/>
    </source>
</evidence>
<dbReference type="SUPFAM" id="SSF56935">
    <property type="entry name" value="Porins"/>
    <property type="match status" value="1"/>
</dbReference>
<proteinExistence type="predicted"/>
<evidence type="ECO:0000256" key="7">
    <source>
        <dbReference type="ARBA" id="ARBA00023065"/>
    </source>
</evidence>
<gene>
    <name evidence="13" type="ORF">N0K08_09895</name>
</gene>
<keyword evidence="14" id="KW-1185">Reference proteome</keyword>
<dbReference type="InterPro" id="IPR033900">
    <property type="entry name" value="Gram_neg_porin_domain"/>
</dbReference>
<dbReference type="RefSeq" id="WP_261500105.1">
    <property type="nucleotide sequence ID" value="NZ_JAODYH010000004.1"/>
</dbReference>
<evidence type="ECO:0000256" key="1">
    <source>
        <dbReference type="ARBA" id="ARBA00004571"/>
    </source>
</evidence>
<feature type="chain" id="PRO_5045996175" evidence="11">
    <location>
        <begin position="25"/>
        <end position="346"/>
    </location>
</feature>
<reference evidence="13 14" key="1">
    <citation type="submission" date="2022-09" db="EMBL/GenBank/DDBJ databases">
        <title>Draft genome of isolate Be4.</title>
        <authorList>
            <person name="Sanchez-Castro I."/>
            <person name="Martinez-Rodriguez P."/>
            <person name="Descostes M."/>
            <person name="Merroun M."/>
        </authorList>
    </citation>
    <scope>NUCLEOTIDE SEQUENCE [LARGE SCALE GENOMIC DNA]</scope>
    <source>
        <strain evidence="13 14">Be4</strain>
    </source>
</reference>
<keyword evidence="8" id="KW-0626">Porin</keyword>
<organism evidence="13 14">
    <name type="scientific">Acidovorax bellezanensis</name>
    <dbReference type="NCBI Taxonomy" id="2976702"/>
    <lineage>
        <taxon>Bacteria</taxon>
        <taxon>Pseudomonadati</taxon>
        <taxon>Pseudomonadota</taxon>
        <taxon>Betaproteobacteria</taxon>
        <taxon>Burkholderiales</taxon>
        <taxon>Comamonadaceae</taxon>
        <taxon>Acidovorax</taxon>
    </lineage>
</organism>
<keyword evidence="10" id="KW-0998">Cell outer membrane</keyword>
<sequence length="346" mass="36885">MKIRLTSLSFAMACAAAAPLAALAQSTVTIYGRLDTNLESTKTGSLTQALVRDNASRLGFRGTEDLGGGLNAVFGLEMGLAADTGALNTPAFRNSYVGLTGGFGAIATGRLDSVNPTGSPIYSLITRHTEFVIHDAGATAIGTSVLNSRNRESNAIGYISPKFGDVVFRARYYMNGEGVAEVPAGPVRSESDIKQTDLSLSYGEGKGPLGLGVAYGQDKRKGGATLNSFKDKWMLVGSYDFGVVKAWAIAGRDNYQGGPTTRSQVNIRLVGASVKVGSSDSKLVANYMTRDVQSDRNASLKKFQLGYDHPLSKRTRIYAFFDRQDPNSRLPNDTIRSVGAGIQHNF</sequence>
<dbReference type="PANTHER" id="PTHR34501:SF9">
    <property type="entry name" value="MAJOR OUTER MEMBRANE PROTEIN P.IA"/>
    <property type="match status" value="1"/>
</dbReference>
<keyword evidence="4" id="KW-1134">Transmembrane beta strand</keyword>
<comment type="subcellular location">
    <subcellularLocation>
        <location evidence="1">Cell outer membrane</location>
        <topology evidence="1">Multi-pass membrane protein</topology>
    </subcellularLocation>
</comment>
<evidence type="ECO:0000256" key="6">
    <source>
        <dbReference type="ARBA" id="ARBA00022729"/>
    </source>
</evidence>
<comment type="caution">
    <text evidence="13">The sequence shown here is derived from an EMBL/GenBank/DDBJ whole genome shotgun (WGS) entry which is preliminary data.</text>
</comment>
<keyword evidence="9" id="KW-0472">Membrane</keyword>
<dbReference type="Pfam" id="PF13609">
    <property type="entry name" value="Porin_4"/>
    <property type="match status" value="1"/>
</dbReference>